<name>A0A160P4T7_STRLU</name>
<reference evidence="2 3" key="1">
    <citation type="journal article" date="2016" name="Genome Announc.">
        <title>Complete Genome Sequence of Thiostrepton-Producing Streptomyces laurentii ATCC 31255.</title>
        <authorList>
            <person name="Doi K."/>
            <person name="Fujino Y."/>
            <person name="Nagayoshi Y."/>
            <person name="Ohshima T."/>
            <person name="Ogata S."/>
        </authorList>
    </citation>
    <scope>NUCLEOTIDE SEQUENCE [LARGE SCALE GENOMIC DNA]</scope>
    <source>
        <strain evidence="2 3">ATCC 31255</strain>
    </source>
</reference>
<feature type="region of interest" description="Disordered" evidence="1">
    <location>
        <begin position="1"/>
        <end position="35"/>
    </location>
</feature>
<feature type="region of interest" description="Disordered" evidence="1">
    <location>
        <begin position="580"/>
        <end position="661"/>
    </location>
</feature>
<dbReference type="InterPro" id="IPR027417">
    <property type="entry name" value="P-loop_NTPase"/>
</dbReference>
<sequence length="968" mass="96024">MDPINRGPEEYGRDTEGADARPGHTVPAPAPTASTRVRTARLVSGGLLLTLNPLDGSEIEVCPPGELPAEPRRRTERERAEAARAAAPPVPPGPAAPALRLIERQEQRELLVQHLTSGRSARISGPAGSGRTALLDAVAADCAGVAPDGVVRLTGYHRTPADVLYDLFYAVQHAPAFRPDREDLHREVAAIGAIVLVDDLEFGGAALDELLAATPDCAFLFAAGTDTPAASPEASLEEIELTGLDRAGAVALLTAAAGRPLTDEETAWAGDLWFESQGLPLRFVQAGALLRQLDRLRAEPAEFDAFGALEEAFGTGPGAGAPSAAGDADAAPRDVSLPSLGQGAAPAVLLASRLSRAAQDTLRFAVALGGEVPHQAHLPALVGDTHADAAVGELLSCGLLSPVGTRFRLAAGVLTQLLAEEYEADPAGRAHTVAQHYAWWAGHPSVTPERAGAEADSLLAALAALVSATDPEQRAAAVPLARAAAPAFAAALHWGAWERALRAGLEAARRAGEVAEEAYFHHELGVLALCRGNLQRARAELEASIGLRGAVADKRGTVAGRRALALVADLTGESAVAPMDEAPAAVPGPGPATPAPLASGLPRREGPALPQRGTPKTGPVSATAATAALPTGSAGPATAPTAALPTTGPKNGPKGGPASGAVGATAATAALPAGPTGPAAAPTAALPKSGPKAGPMSGAAATGALSAKSAFPDLAPPTPATPMPPVASKASLDAFAAFPDDPAATAATGRLQAAGPGSAPRPGQATTVTPAVKRGKGGRHGMRGGILSGARRNVAAIGAGVLLAAVLGTVVTLGATSGEGDEPGAGDQVTSDSTPAQDGTQDGTGGDAEPTENAATDGPGGPAAPDPTATTAPTTTASTDPTATPSDTPSATGSASPTPTETTHSPRPTQSPTGTTEPTTPPATDPATTPPTTEPTATEPDPTNTGPSGSASASLGGDTPAASTDATA</sequence>
<keyword evidence="3" id="KW-1185">Reference proteome</keyword>
<protein>
    <submittedName>
        <fullName evidence="2">AAA ATPase</fullName>
    </submittedName>
</protein>
<dbReference type="KEGG" id="slau:SLA_5263"/>
<feature type="compositionally biased region" description="Low complexity" evidence="1">
    <location>
        <begin position="617"/>
        <end position="652"/>
    </location>
</feature>
<dbReference type="AlphaFoldDB" id="A0A160P4T7"/>
<dbReference type="EMBL" id="AP017424">
    <property type="protein sequence ID" value="BAU86144.1"/>
    <property type="molecule type" value="Genomic_DNA"/>
</dbReference>
<accession>A0A160P4T7</accession>
<feature type="compositionally biased region" description="Low complexity" evidence="1">
    <location>
        <begin position="673"/>
        <end position="687"/>
    </location>
</feature>
<feature type="compositionally biased region" description="Low complexity" evidence="1">
    <location>
        <begin position="866"/>
        <end position="903"/>
    </location>
</feature>
<feature type="region of interest" description="Disordered" evidence="1">
    <location>
        <begin position="751"/>
        <end position="784"/>
    </location>
</feature>
<evidence type="ECO:0000313" key="2">
    <source>
        <dbReference type="EMBL" id="BAU86144.1"/>
    </source>
</evidence>
<feature type="compositionally biased region" description="Pro residues" evidence="1">
    <location>
        <begin position="919"/>
        <end position="933"/>
    </location>
</feature>
<feature type="region of interest" description="Disordered" evidence="1">
    <location>
        <begin position="816"/>
        <end position="968"/>
    </location>
</feature>
<feature type="compositionally biased region" description="Basic residues" evidence="1">
    <location>
        <begin position="773"/>
        <end position="782"/>
    </location>
</feature>
<dbReference type="Proteomes" id="UP000217676">
    <property type="component" value="Chromosome"/>
</dbReference>
<evidence type="ECO:0000313" key="3">
    <source>
        <dbReference type="Proteomes" id="UP000217676"/>
    </source>
</evidence>
<feature type="compositionally biased region" description="Low complexity" evidence="1">
    <location>
        <begin position="934"/>
        <end position="957"/>
    </location>
</feature>
<proteinExistence type="predicted"/>
<feature type="region of interest" description="Disordered" evidence="1">
    <location>
        <begin position="60"/>
        <end position="94"/>
    </location>
</feature>
<feature type="compositionally biased region" description="Basic and acidic residues" evidence="1">
    <location>
        <begin position="69"/>
        <end position="82"/>
    </location>
</feature>
<dbReference type="SUPFAM" id="SSF52540">
    <property type="entry name" value="P-loop containing nucleoside triphosphate hydrolases"/>
    <property type="match status" value="1"/>
</dbReference>
<evidence type="ECO:0000256" key="1">
    <source>
        <dbReference type="SAM" id="MobiDB-lite"/>
    </source>
</evidence>
<feature type="region of interest" description="Disordered" evidence="1">
    <location>
        <begin position="673"/>
        <end position="701"/>
    </location>
</feature>
<feature type="compositionally biased region" description="Basic and acidic residues" evidence="1">
    <location>
        <begin position="7"/>
        <end position="22"/>
    </location>
</feature>
<gene>
    <name evidence="2" type="ORF">SLA_5263</name>
</gene>
<organism evidence="2 3">
    <name type="scientific">Streptomyces laurentii</name>
    <dbReference type="NCBI Taxonomy" id="39478"/>
    <lineage>
        <taxon>Bacteria</taxon>
        <taxon>Bacillati</taxon>
        <taxon>Actinomycetota</taxon>
        <taxon>Actinomycetes</taxon>
        <taxon>Kitasatosporales</taxon>
        <taxon>Streptomycetaceae</taxon>
        <taxon>Streptomyces</taxon>
    </lineage>
</organism>